<dbReference type="AlphaFoldDB" id="A0A4Q0T3T0"/>
<reference evidence="2" key="2">
    <citation type="submission" date="2019-02" db="EMBL/GenBank/DDBJ databases">
        <title>Granulicella sibirica sp. nov., a psychrotolerant acidobacterium isolated from an organic soil layer in forested tundra, West Siberia.</title>
        <authorList>
            <person name="Oshkin I.Y."/>
            <person name="Kulichevskaya I.S."/>
            <person name="Rijpstra W.I.C."/>
            <person name="Sinninghe Damste J.S."/>
            <person name="Rakitin A.L."/>
            <person name="Ravin N.V."/>
            <person name="Dedysh S.N."/>
        </authorList>
    </citation>
    <scope>NUCLEOTIDE SEQUENCE [LARGE SCALE GENOMIC DNA]</scope>
    <source>
        <strain evidence="2">AF10</strain>
    </source>
</reference>
<protein>
    <submittedName>
        <fullName evidence="1">Uncharacterized protein</fullName>
    </submittedName>
</protein>
<keyword evidence="2" id="KW-1185">Reference proteome</keyword>
<organism evidence="1 2">
    <name type="scientific">Granulicella sibirica</name>
    <dbReference type="NCBI Taxonomy" id="2479048"/>
    <lineage>
        <taxon>Bacteria</taxon>
        <taxon>Pseudomonadati</taxon>
        <taxon>Acidobacteriota</taxon>
        <taxon>Terriglobia</taxon>
        <taxon>Terriglobales</taxon>
        <taxon>Acidobacteriaceae</taxon>
        <taxon>Granulicella</taxon>
    </lineage>
</organism>
<dbReference type="Proteomes" id="UP000289437">
    <property type="component" value="Unassembled WGS sequence"/>
</dbReference>
<accession>A0A4Q0T3T0</accession>
<gene>
    <name evidence="1" type="ORF">GRAN_1583</name>
</gene>
<reference evidence="1 2" key="1">
    <citation type="submission" date="2018-11" db="EMBL/GenBank/DDBJ databases">
        <authorList>
            <person name="Mardanov A.V."/>
            <person name="Ravin N.V."/>
            <person name="Dedysh S.N."/>
        </authorList>
    </citation>
    <scope>NUCLEOTIDE SEQUENCE [LARGE SCALE GENOMIC DNA]</scope>
    <source>
        <strain evidence="1 2">AF10</strain>
    </source>
</reference>
<evidence type="ECO:0000313" key="2">
    <source>
        <dbReference type="Proteomes" id="UP000289437"/>
    </source>
</evidence>
<comment type="caution">
    <text evidence="1">The sequence shown here is derived from an EMBL/GenBank/DDBJ whole genome shotgun (WGS) entry which is preliminary data.</text>
</comment>
<proteinExistence type="predicted"/>
<name>A0A4Q0T3T0_9BACT</name>
<dbReference type="EMBL" id="RDSM01000001">
    <property type="protein sequence ID" value="RXH58273.1"/>
    <property type="molecule type" value="Genomic_DNA"/>
</dbReference>
<sequence>MADGLRLVAESLDGLSDAKRFGWDHAILFTGHMIDAPDRKHPRFPASCEGRAREAMAKTLRELKRVHTVRTVGIAGGASGGDLLFHEECASLGIETLLRLTLPQEKFIETSVAPAGEAWVKRFHALVERLGKSNVEVLGDSLELPAWMGERMDYDVWQRTNLWLMQEAIARAPARSLLALWDGEAGDGPGGTQHLVEAALRYGTVVAPIIRTQDLID</sequence>
<evidence type="ECO:0000313" key="1">
    <source>
        <dbReference type="EMBL" id="RXH58273.1"/>
    </source>
</evidence>